<feature type="chain" id="PRO_5046507988" description="glycerophosphodiester phosphodiesterase" evidence="7">
    <location>
        <begin position="25"/>
        <end position="427"/>
    </location>
</feature>
<dbReference type="EC" id="3.1.4.46" evidence="2"/>
<evidence type="ECO:0000313" key="9">
    <source>
        <dbReference type="EMBL" id="MDC8769967.1"/>
    </source>
</evidence>
<reference evidence="9 10" key="1">
    <citation type="submission" date="2022-10" db="EMBL/GenBank/DDBJ databases">
        <title>Paucibacter sp. hw1 Genome sequencing.</title>
        <authorList>
            <person name="Park S."/>
        </authorList>
    </citation>
    <scope>NUCLEOTIDE SEQUENCE [LARGE SCALE GENOMIC DNA]</scope>
    <source>
        <strain evidence="10">hw1</strain>
    </source>
</reference>
<evidence type="ECO:0000256" key="5">
    <source>
        <dbReference type="ARBA" id="ARBA00022801"/>
    </source>
</evidence>
<feature type="domain" description="GP-PDE" evidence="8">
    <location>
        <begin position="46"/>
        <end position="378"/>
    </location>
</feature>
<evidence type="ECO:0000256" key="1">
    <source>
        <dbReference type="ARBA" id="ARBA00007277"/>
    </source>
</evidence>
<comment type="similarity">
    <text evidence="1">Belongs to the glycerophosphoryl diester phosphodiesterase family.</text>
</comment>
<dbReference type="RefSeq" id="WP_273598475.1">
    <property type="nucleotide sequence ID" value="NZ_JAQQXT010000001.1"/>
</dbReference>
<proteinExistence type="inferred from homology"/>
<dbReference type="PROSITE" id="PS51704">
    <property type="entry name" value="GP_PDE"/>
    <property type="match status" value="1"/>
</dbReference>
<comment type="caution">
    <text evidence="9">The sequence shown here is derived from an EMBL/GenBank/DDBJ whole genome shotgun (WGS) entry which is preliminary data.</text>
</comment>
<keyword evidence="3 7" id="KW-0732">Signal</keyword>
<evidence type="ECO:0000256" key="3">
    <source>
        <dbReference type="ARBA" id="ARBA00022729"/>
    </source>
</evidence>
<gene>
    <name evidence="9" type="ORF">PRZ03_00175</name>
</gene>
<dbReference type="InterPro" id="IPR017946">
    <property type="entry name" value="PLC-like_Pdiesterase_TIM-brl"/>
</dbReference>
<sequence length="427" mass="45876">MNMHAISVALCALAATAAATSAQALPAIDPSPLPAKVWNTLSGAAPLVIGHRGASGYRPEHTLEGYALAIAQGANYIEPDLVMTKDGELIARHEPLLARVELNANGSIKMVNGAPVLNRTDSSTNVWQLAKYADRLTVKNVDGVKTAGWFAEDFTAAEIRNDIRAQERLRDLRLGNNAYNNQFVIPTLQEVINLAKAKTLETGRVIGIYPETKHPSYFKNFTDANGLQRMEDKLIATLHANYGNDHNAPVFIQSFEVHNLEYINSKTDIKIIQLLNGSGNPFDDGRSYAELASAAGLDSIKTYADGVGSNTNLMIPLVGGKLGSPTQLIANAHQRGLAVHGWTFRAENVFLPNEFDSSADPAAYGDLSGQIKAFVDLGMDGFFTDQPLLGVAAVATLSAVPEPQTYALMLGGLVGVLSLARRQKRAN</sequence>
<dbReference type="InterPro" id="IPR030395">
    <property type="entry name" value="GP_PDE_dom"/>
</dbReference>
<evidence type="ECO:0000259" key="8">
    <source>
        <dbReference type="PROSITE" id="PS51704"/>
    </source>
</evidence>
<dbReference type="SUPFAM" id="SSF51695">
    <property type="entry name" value="PLC-like phosphodiesterases"/>
    <property type="match status" value="1"/>
</dbReference>
<name>A0ABT5K973_9BURK</name>
<evidence type="ECO:0000256" key="2">
    <source>
        <dbReference type="ARBA" id="ARBA00012247"/>
    </source>
</evidence>
<dbReference type="EMBL" id="JAQQXT010000001">
    <property type="protein sequence ID" value="MDC8769967.1"/>
    <property type="molecule type" value="Genomic_DNA"/>
</dbReference>
<dbReference type="Proteomes" id="UP001221189">
    <property type="component" value="Unassembled WGS sequence"/>
</dbReference>
<evidence type="ECO:0000256" key="6">
    <source>
        <dbReference type="ARBA" id="ARBA00047512"/>
    </source>
</evidence>
<feature type="signal peptide" evidence="7">
    <location>
        <begin position="1"/>
        <end position="24"/>
    </location>
</feature>
<comment type="catalytic activity">
    <reaction evidence="6">
        <text>a sn-glycero-3-phosphodiester + H2O = an alcohol + sn-glycerol 3-phosphate + H(+)</text>
        <dbReference type="Rhea" id="RHEA:12969"/>
        <dbReference type="ChEBI" id="CHEBI:15377"/>
        <dbReference type="ChEBI" id="CHEBI:15378"/>
        <dbReference type="ChEBI" id="CHEBI:30879"/>
        <dbReference type="ChEBI" id="CHEBI:57597"/>
        <dbReference type="ChEBI" id="CHEBI:83408"/>
        <dbReference type="EC" id="3.1.4.46"/>
    </reaction>
</comment>
<evidence type="ECO:0000313" key="10">
    <source>
        <dbReference type="Proteomes" id="UP001221189"/>
    </source>
</evidence>
<keyword evidence="5" id="KW-0378">Hydrolase</keyword>
<dbReference type="Pfam" id="PF03009">
    <property type="entry name" value="GDPD"/>
    <property type="match status" value="1"/>
</dbReference>
<evidence type="ECO:0000256" key="7">
    <source>
        <dbReference type="SAM" id="SignalP"/>
    </source>
</evidence>
<keyword evidence="4" id="KW-0319">Glycerol metabolism</keyword>
<dbReference type="InterPro" id="IPR013424">
    <property type="entry name" value="Ice-binding_C"/>
</dbReference>
<dbReference type="Gene3D" id="3.20.20.190">
    <property type="entry name" value="Phosphatidylinositol (PI) phosphodiesterase"/>
    <property type="match status" value="1"/>
</dbReference>
<dbReference type="NCBIfam" id="TIGR02595">
    <property type="entry name" value="PEP_CTERM"/>
    <property type="match status" value="1"/>
</dbReference>
<accession>A0ABT5K973</accession>
<keyword evidence="10" id="KW-1185">Reference proteome</keyword>
<dbReference type="PANTHER" id="PTHR43620">
    <property type="entry name" value="GLYCEROPHOSPHORYL DIESTER PHOSPHODIESTERASE"/>
    <property type="match status" value="1"/>
</dbReference>
<protein>
    <recommendedName>
        <fullName evidence="2">glycerophosphodiester phosphodiesterase</fullName>
        <ecNumber evidence="2">3.1.4.46</ecNumber>
    </recommendedName>
</protein>
<organism evidence="9 10">
    <name type="scientific">Roseateles albus</name>
    <dbReference type="NCBI Taxonomy" id="2987525"/>
    <lineage>
        <taxon>Bacteria</taxon>
        <taxon>Pseudomonadati</taxon>
        <taxon>Pseudomonadota</taxon>
        <taxon>Betaproteobacteria</taxon>
        <taxon>Burkholderiales</taxon>
        <taxon>Sphaerotilaceae</taxon>
        <taxon>Roseateles</taxon>
    </lineage>
</organism>
<evidence type="ECO:0000256" key="4">
    <source>
        <dbReference type="ARBA" id="ARBA00022798"/>
    </source>
</evidence>
<dbReference type="PANTHER" id="PTHR43620:SF7">
    <property type="entry name" value="GLYCEROPHOSPHODIESTER PHOSPHODIESTERASE GDPD5-RELATED"/>
    <property type="match status" value="1"/>
</dbReference>